<keyword evidence="2" id="KW-1185">Reference proteome</keyword>
<protein>
    <submittedName>
        <fullName evidence="1">Uncharacterized protein</fullName>
    </submittedName>
</protein>
<comment type="caution">
    <text evidence="1">The sequence shown here is derived from an EMBL/GenBank/DDBJ whole genome shotgun (WGS) entry which is preliminary data.</text>
</comment>
<organism evidence="1 2">
    <name type="scientific">Araneus ventricosus</name>
    <name type="common">Orbweaver spider</name>
    <name type="synonym">Epeira ventricosa</name>
    <dbReference type="NCBI Taxonomy" id="182803"/>
    <lineage>
        <taxon>Eukaryota</taxon>
        <taxon>Metazoa</taxon>
        <taxon>Ecdysozoa</taxon>
        <taxon>Arthropoda</taxon>
        <taxon>Chelicerata</taxon>
        <taxon>Arachnida</taxon>
        <taxon>Araneae</taxon>
        <taxon>Araneomorphae</taxon>
        <taxon>Entelegynae</taxon>
        <taxon>Araneoidea</taxon>
        <taxon>Araneidae</taxon>
        <taxon>Araneus</taxon>
    </lineage>
</organism>
<reference evidence="1 2" key="1">
    <citation type="journal article" date="2019" name="Sci. Rep.">
        <title>Orb-weaving spider Araneus ventricosus genome elucidates the spidroin gene catalogue.</title>
        <authorList>
            <person name="Kono N."/>
            <person name="Nakamura H."/>
            <person name="Ohtoshi R."/>
            <person name="Moran D.A.P."/>
            <person name="Shinohara A."/>
            <person name="Yoshida Y."/>
            <person name="Fujiwara M."/>
            <person name="Mori M."/>
            <person name="Tomita M."/>
            <person name="Arakawa K."/>
        </authorList>
    </citation>
    <scope>NUCLEOTIDE SEQUENCE [LARGE SCALE GENOMIC DNA]</scope>
</reference>
<dbReference type="AlphaFoldDB" id="A0A4Y2IFW8"/>
<dbReference type="Proteomes" id="UP000499080">
    <property type="component" value="Unassembled WGS sequence"/>
</dbReference>
<gene>
    <name evidence="1" type="ORF">AVEN_164235_1</name>
</gene>
<proteinExistence type="predicted"/>
<name>A0A4Y2IFW8_ARAVE</name>
<evidence type="ECO:0000313" key="1">
    <source>
        <dbReference type="EMBL" id="GBM75896.1"/>
    </source>
</evidence>
<accession>A0A4Y2IFW8</accession>
<evidence type="ECO:0000313" key="2">
    <source>
        <dbReference type="Proteomes" id="UP000499080"/>
    </source>
</evidence>
<sequence length="114" mass="12650">MVWKFGEEVAAQVLSPSSDRGSNLPGISQNSAHVASKWNVSVANLSLPPLDTFQGYRLLKRRNKKTCYTHIDFSFPKNTSQLLQRSVDLGFPRFQIRSLPNLSKLPNCSGTSGI</sequence>
<dbReference type="EMBL" id="BGPR01002585">
    <property type="protein sequence ID" value="GBM75896.1"/>
    <property type="molecule type" value="Genomic_DNA"/>
</dbReference>